<feature type="signal peptide" evidence="1">
    <location>
        <begin position="1"/>
        <end position="23"/>
    </location>
</feature>
<dbReference type="Gene3D" id="3.40.50.1820">
    <property type="entry name" value="alpha/beta hydrolase"/>
    <property type="match status" value="1"/>
</dbReference>
<dbReference type="OrthoDB" id="249703at2759"/>
<name>A0A9P9DPI7_9HYPO</name>
<dbReference type="Gene3D" id="1.20.1440.110">
    <property type="entry name" value="acylaminoacyl peptidase"/>
    <property type="match status" value="1"/>
</dbReference>
<evidence type="ECO:0000256" key="1">
    <source>
        <dbReference type="SAM" id="SignalP"/>
    </source>
</evidence>
<reference evidence="3" key="1">
    <citation type="journal article" date="2021" name="Nat. Commun.">
        <title>Genetic determinants of endophytism in the Arabidopsis root mycobiome.</title>
        <authorList>
            <person name="Mesny F."/>
            <person name="Miyauchi S."/>
            <person name="Thiergart T."/>
            <person name="Pickel B."/>
            <person name="Atanasova L."/>
            <person name="Karlsson M."/>
            <person name="Huettel B."/>
            <person name="Barry K.W."/>
            <person name="Haridas S."/>
            <person name="Chen C."/>
            <person name="Bauer D."/>
            <person name="Andreopoulos W."/>
            <person name="Pangilinan J."/>
            <person name="LaButti K."/>
            <person name="Riley R."/>
            <person name="Lipzen A."/>
            <person name="Clum A."/>
            <person name="Drula E."/>
            <person name="Henrissat B."/>
            <person name="Kohler A."/>
            <person name="Grigoriev I.V."/>
            <person name="Martin F.M."/>
            <person name="Hacquard S."/>
        </authorList>
    </citation>
    <scope>NUCLEOTIDE SEQUENCE</scope>
    <source>
        <strain evidence="3">MPI-CAGE-AT-0021</strain>
    </source>
</reference>
<dbReference type="PANTHER" id="PTHR22946:SF12">
    <property type="entry name" value="CONIDIAL PIGMENT BIOSYNTHESIS PROTEIN AYG1 (AFU_ORTHOLOGUE AFUA_2G17550)"/>
    <property type="match status" value="1"/>
</dbReference>
<evidence type="ECO:0000313" key="4">
    <source>
        <dbReference type="Proteomes" id="UP000717696"/>
    </source>
</evidence>
<evidence type="ECO:0000313" key="3">
    <source>
        <dbReference type="EMBL" id="KAH7123354.1"/>
    </source>
</evidence>
<dbReference type="Proteomes" id="UP000717696">
    <property type="component" value="Unassembled WGS sequence"/>
</dbReference>
<sequence length="448" mass="49713">MRAYNHILILGNALVAAANASHAQSYPPAVTLSNETTAMYRLSSDSEFAFILNEYAALANGGGTATGEVLRAAAEIEPGNFESWYNEFNLLANKIHAMAVKAEARNALVSAREAYFRSSSYYRAADFFLHGNISDPRIDTLWKNQLHDFNKAVALLHRPAKRIELQATGFKVPAYFYPADLSLPGQKPTDKRAPTIIVGTGYDGSQQALYHSSCREIIDRGWNCITYEGPGQPTVRRDQNLGFIPEWWEVVTPVVDYLHARDDVDVDRVALIGLSFGGTLAPLVATHEHRLAAVLAIDGMLSIQAAFKEEFPTAMIELYTSGNETGFNEYVEYVLAMPDIPTNFRWVIEQGMYAWNTTNPYKWFEETGKFFLDASKLAKIKAPVFVASGEDDHLTPGQPEEMARLLGDKATYFLFKTDVGAGEHCALGAEQQLAMETLDWLAGIFKKV</sequence>
<gene>
    <name evidence="3" type="ORF">B0J13DRAFT_511694</name>
</gene>
<accession>A0A9P9DPI7</accession>
<dbReference type="GO" id="GO:0016787">
    <property type="term" value="F:hydrolase activity"/>
    <property type="evidence" value="ECO:0007669"/>
    <property type="project" value="UniProtKB-KW"/>
</dbReference>
<dbReference type="EMBL" id="JAGMUU010000025">
    <property type="protein sequence ID" value="KAH7123354.1"/>
    <property type="molecule type" value="Genomic_DNA"/>
</dbReference>
<dbReference type="PANTHER" id="PTHR22946">
    <property type="entry name" value="DIENELACTONE HYDROLASE DOMAIN-CONTAINING PROTEIN-RELATED"/>
    <property type="match status" value="1"/>
</dbReference>
<dbReference type="AlphaFoldDB" id="A0A9P9DPI7"/>
<keyword evidence="3" id="KW-0378">Hydrolase</keyword>
<comment type="caution">
    <text evidence="3">The sequence shown here is derived from an EMBL/GenBank/DDBJ whole genome shotgun (WGS) entry which is preliminary data.</text>
</comment>
<keyword evidence="4" id="KW-1185">Reference proteome</keyword>
<feature type="chain" id="PRO_5040166225" evidence="1">
    <location>
        <begin position="24"/>
        <end position="448"/>
    </location>
</feature>
<proteinExistence type="predicted"/>
<dbReference type="InterPro" id="IPR000383">
    <property type="entry name" value="Xaa-Pro-like_dom"/>
</dbReference>
<dbReference type="SUPFAM" id="SSF53474">
    <property type="entry name" value="alpha/beta-Hydrolases"/>
    <property type="match status" value="1"/>
</dbReference>
<dbReference type="InterPro" id="IPR050261">
    <property type="entry name" value="FrsA_esterase"/>
</dbReference>
<dbReference type="Pfam" id="PF02129">
    <property type="entry name" value="Peptidase_S15"/>
    <property type="match status" value="1"/>
</dbReference>
<protein>
    <submittedName>
        <fullName evidence="3">Alpha/Beta hydrolase protein</fullName>
    </submittedName>
</protein>
<evidence type="ECO:0000259" key="2">
    <source>
        <dbReference type="Pfam" id="PF02129"/>
    </source>
</evidence>
<organism evidence="3 4">
    <name type="scientific">Dactylonectria estremocensis</name>
    <dbReference type="NCBI Taxonomy" id="1079267"/>
    <lineage>
        <taxon>Eukaryota</taxon>
        <taxon>Fungi</taxon>
        <taxon>Dikarya</taxon>
        <taxon>Ascomycota</taxon>
        <taxon>Pezizomycotina</taxon>
        <taxon>Sordariomycetes</taxon>
        <taxon>Hypocreomycetidae</taxon>
        <taxon>Hypocreales</taxon>
        <taxon>Nectriaceae</taxon>
        <taxon>Dactylonectria</taxon>
    </lineage>
</organism>
<keyword evidence="1" id="KW-0732">Signal</keyword>
<dbReference type="InterPro" id="IPR029058">
    <property type="entry name" value="AB_hydrolase_fold"/>
</dbReference>
<feature type="domain" description="Xaa-Pro dipeptidyl-peptidase-like" evidence="2">
    <location>
        <begin position="179"/>
        <end position="304"/>
    </location>
</feature>